<dbReference type="Proteomes" id="UP000729290">
    <property type="component" value="Unassembled WGS sequence"/>
</dbReference>
<sequence>MSIQFDYYYGMQSEQFTFYRVPKVLFTNPQFKGLSSDAKLLYGLMLDRMSLSVKNGWVDEHNRVYI</sequence>
<evidence type="ECO:0000259" key="1">
    <source>
        <dbReference type="Pfam" id="PF06970"/>
    </source>
</evidence>
<name>A0ABS2GB12_9FIRM</name>
<organism evidence="2 3">
    <name type="scientific">Anaerotignum lactatifermentans</name>
    <dbReference type="NCBI Taxonomy" id="160404"/>
    <lineage>
        <taxon>Bacteria</taxon>
        <taxon>Bacillati</taxon>
        <taxon>Bacillota</taxon>
        <taxon>Clostridia</taxon>
        <taxon>Lachnospirales</taxon>
        <taxon>Anaerotignaceae</taxon>
        <taxon>Anaerotignum</taxon>
    </lineage>
</organism>
<gene>
    <name evidence="2" type="ORF">H9X83_09275</name>
</gene>
<dbReference type="EMBL" id="JACSNV010000012">
    <property type="protein sequence ID" value="MBM6878345.1"/>
    <property type="molecule type" value="Genomic_DNA"/>
</dbReference>
<evidence type="ECO:0000313" key="2">
    <source>
        <dbReference type="EMBL" id="MBM6878345.1"/>
    </source>
</evidence>
<proteinExistence type="predicted"/>
<accession>A0ABS2GB12</accession>
<reference evidence="2 3" key="1">
    <citation type="journal article" date="2021" name="Sci. Rep.">
        <title>The distribution of antibiotic resistance genes in chicken gut microbiota commensals.</title>
        <authorList>
            <person name="Juricova H."/>
            <person name="Matiasovicova J."/>
            <person name="Kubasova T."/>
            <person name="Cejkova D."/>
            <person name="Rychlik I."/>
        </authorList>
    </citation>
    <scope>NUCLEOTIDE SEQUENCE [LARGE SCALE GENOMIC DNA]</scope>
    <source>
        <strain evidence="2 3">An431b</strain>
    </source>
</reference>
<keyword evidence="3" id="KW-1185">Reference proteome</keyword>
<evidence type="ECO:0000313" key="3">
    <source>
        <dbReference type="Proteomes" id="UP000729290"/>
    </source>
</evidence>
<protein>
    <submittedName>
        <fullName evidence="2">Replication initiator protein A</fullName>
    </submittedName>
</protein>
<feature type="domain" description="Replication initiator A N-terminal" evidence="1">
    <location>
        <begin position="17"/>
        <end position="66"/>
    </location>
</feature>
<comment type="caution">
    <text evidence="2">The sequence shown here is derived from an EMBL/GenBank/DDBJ whole genome shotgun (WGS) entry which is preliminary data.</text>
</comment>
<dbReference type="Pfam" id="PF06970">
    <property type="entry name" value="RepA_N"/>
    <property type="match status" value="1"/>
</dbReference>
<dbReference type="InterPro" id="IPR010724">
    <property type="entry name" value="RepA_N"/>
</dbReference>